<accession>L8JQV4</accession>
<reference evidence="1 2" key="1">
    <citation type="submission" date="2012-12" db="EMBL/GenBank/DDBJ databases">
        <title>Genome assembly of Fulvivirga imtechensis AK7.</title>
        <authorList>
            <person name="Nupur N."/>
            <person name="Khatri I."/>
            <person name="Kumar R."/>
            <person name="Subramanian S."/>
            <person name="Pinnaka A."/>
        </authorList>
    </citation>
    <scope>NUCLEOTIDE SEQUENCE [LARGE SCALE GENOMIC DNA]</scope>
    <source>
        <strain evidence="1 2">AK7</strain>
    </source>
</reference>
<sequence>MPDKSIKQYYIIPITEPVDEVAEYNRIGPMTKEEFERKREELRVPQSLTFTKVFENLE</sequence>
<evidence type="ECO:0000313" key="2">
    <source>
        <dbReference type="Proteomes" id="UP000011135"/>
    </source>
</evidence>
<protein>
    <submittedName>
        <fullName evidence="1">Uncharacterized protein</fullName>
    </submittedName>
</protein>
<gene>
    <name evidence="1" type="ORF">C900_02845</name>
</gene>
<dbReference type="AlphaFoldDB" id="L8JQV4"/>
<comment type="caution">
    <text evidence="1">The sequence shown here is derived from an EMBL/GenBank/DDBJ whole genome shotgun (WGS) entry which is preliminary data.</text>
</comment>
<dbReference type="Proteomes" id="UP000011135">
    <property type="component" value="Unassembled WGS sequence"/>
</dbReference>
<keyword evidence="2" id="KW-1185">Reference proteome</keyword>
<name>L8JQV4_9BACT</name>
<dbReference type="EMBL" id="AMZN01000043">
    <property type="protein sequence ID" value="ELR71230.1"/>
    <property type="molecule type" value="Genomic_DNA"/>
</dbReference>
<organism evidence="1 2">
    <name type="scientific">Fulvivirga imtechensis AK7</name>
    <dbReference type="NCBI Taxonomy" id="1237149"/>
    <lineage>
        <taxon>Bacteria</taxon>
        <taxon>Pseudomonadati</taxon>
        <taxon>Bacteroidota</taxon>
        <taxon>Cytophagia</taxon>
        <taxon>Cytophagales</taxon>
        <taxon>Fulvivirgaceae</taxon>
        <taxon>Fulvivirga</taxon>
    </lineage>
</organism>
<proteinExistence type="predicted"/>
<evidence type="ECO:0000313" key="1">
    <source>
        <dbReference type="EMBL" id="ELR71230.1"/>
    </source>
</evidence>